<gene>
    <name evidence="1" type="ORF">DPMN_194180</name>
</gene>
<accession>A0A9D3Y2H3</accession>
<reference evidence="1" key="1">
    <citation type="journal article" date="2019" name="bioRxiv">
        <title>The Genome of the Zebra Mussel, Dreissena polymorpha: A Resource for Invasive Species Research.</title>
        <authorList>
            <person name="McCartney M.A."/>
            <person name="Auch B."/>
            <person name="Kono T."/>
            <person name="Mallez S."/>
            <person name="Zhang Y."/>
            <person name="Obille A."/>
            <person name="Becker A."/>
            <person name="Abrahante J.E."/>
            <person name="Garbe J."/>
            <person name="Badalamenti J.P."/>
            <person name="Herman A."/>
            <person name="Mangelson H."/>
            <person name="Liachko I."/>
            <person name="Sullivan S."/>
            <person name="Sone E.D."/>
            <person name="Koren S."/>
            <person name="Silverstein K.A.T."/>
            <person name="Beckman K.B."/>
            <person name="Gohl D.M."/>
        </authorList>
    </citation>
    <scope>NUCLEOTIDE SEQUENCE</scope>
    <source>
        <strain evidence="1">Duluth1</strain>
        <tissue evidence="1">Whole animal</tissue>
    </source>
</reference>
<name>A0A9D3Y2H3_DREPO</name>
<protein>
    <submittedName>
        <fullName evidence="1">Uncharacterized protein</fullName>
    </submittedName>
</protein>
<proteinExistence type="predicted"/>
<reference evidence="1" key="2">
    <citation type="submission" date="2020-11" db="EMBL/GenBank/DDBJ databases">
        <authorList>
            <person name="McCartney M.A."/>
            <person name="Auch B."/>
            <person name="Kono T."/>
            <person name="Mallez S."/>
            <person name="Becker A."/>
            <person name="Gohl D.M."/>
            <person name="Silverstein K.A.T."/>
            <person name="Koren S."/>
            <person name="Bechman K.B."/>
            <person name="Herman A."/>
            <person name="Abrahante J.E."/>
            <person name="Garbe J."/>
        </authorList>
    </citation>
    <scope>NUCLEOTIDE SEQUENCE</scope>
    <source>
        <strain evidence="1">Duluth1</strain>
        <tissue evidence="1">Whole animal</tissue>
    </source>
</reference>
<comment type="caution">
    <text evidence="1">The sequence shown here is derived from an EMBL/GenBank/DDBJ whole genome shotgun (WGS) entry which is preliminary data.</text>
</comment>
<dbReference type="AlphaFoldDB" id="A0A9D3Y2H3"/>
<dbReference type="Proteomes" id="UP000828390">
    <property type="component" value="Unassembled WGS sequence"/>
</dbReference>
<organism evidence="1 2">
    <name type="scientific">Dreissena polymorpha</name>
    <name type="common">Zebra mussel</name>
    <name type="synonym">Mytilus polymorpha</name>
    <dbReference type="NCBI Taxonomy" id="45954"/>
    <lineage>
        <taxon>Eukaryota</taxon>
        <taxon>Metazoa</taxon>
        <taxon>Spiralia</taxon>
        <taxon>Lophotrochozoa</taxon>
        <taxon>Mollusca</taxon>
        <taxon>Bivalvia</taxon>
        <taxon>Autobranchia</taxon>
        <taxon>Heteroconchia</taxon>
        <taxon>Euheterodonta</taxon>
        <taxon>Imparidentia</taxon>
        <taxon>Neoheterodontei</taxon>
        <taxon>Myida</taxon>
        <taxon>Dreissenoidea</taxon>
        <taxon>Dreissenidae</taxon>
        <taxon>Dreissena</taxon>
    </lineage>
</organism>
<sequence>MSGLDPASTTQFSCPNIFLKTVCSDHYWVLAELQYDFYQVHATVCNSKFMWLCKVPGCLEH</sequence>
<evidence type="ECO:0000313" key="2">
    <source>
        <dbReference type="Proteomes" id="UP000828390"/>
    </source>
</evidence>
<dbReference type="EMBL" id="JAIWYP010000036">
    <property type="protein sequence ID" value="KAH3691417.1"/>
    <property type="molecule type" value="Genomic_DNA"/>
</dbReference>
<evidence type="ECO:0000313" key="1">
    <source>
        <dbReference type="EMBL" id="KAH3691417.1"/>
    </source>
</evidence>
<keyword evidence="2" id="KW-1185">Reference proteome</keyword>